<proteinExistence type="predicted"/>
<name>A0ABM8ZU18_9VIBR</name>
<evidence type="ECO:0000313" key="5">
    <source>
        <dbReference type="EMBL" id="CAH0533659.1"/>
    </source>
</evidence>
<dbReference type="Gene3D" id="2.40.160.50">
    <property type="entry name" value="membrane protein fhac: a member of the omp85/tpsb transporter family"/>
    <property type="match status" value="1"/>
</dbReference>
<feature type="signal peptide" evidence="3">
    <location>
        <begin position="1"/>
        <end position="28"/>
    </location>
</feature>
<dbReference type="Pfam" id="PF01103">
    <property type="entry name" value="Omp85"/>
    <property type="match status" value="1"/>
</dbReference>
<sequence>MAACLSKRLIASGALCLVSVGMATYAAAESTASVKSETQNHKTDWFEQFLQELGASEQIDVSQGIDWGVLPGPFASPEKGLGFGVAAVGLYAPHDWQNETPYSTLSVKSFVSTSGAYGLGFENRTYLKQDTLRLLGDVWLSHEPTYYWGQGRAAAQNDANKTKVTAQILKLTPRISYQFLPETYLTLGWDYEAVSEIDVDEGSALAPNQQHRSQASGTLIALEYDSRDFEPNPNQGRLLSAEWVAYRQGLGSDHDFDRMTLNYREYWPLSAERVLAWDIFGQGVTGDVPWYGMSKMGSDRRMRGYYVGQYRDHYQLNAQIELRQHLNGRHGVVAWLGAGQIAPNFAQLWRETWLPTVGVGYRFAFKPRINVRFDFGMGKESSGFYFHINEAF</sequence>
<dbReference type="Proteomes" id="UP000838672">
    <property type="component" value="Unassembled WGS sequence"/>
</dbReference>
<feature type="domain" description="Bacterial surface antigen (D15)" evidence="4">
    <location>
        <begin position="116"/>
        <end position="390"/>
    </location>
</feature>
<evidence type="ECO:0000256" key="1">
    <source>
        <dbReference type="ARBA" id="ARBA00004370"/>
    </source>
</evidence>
<protein>
    <recommendedName>
        <fullName evidence="4">Bacterial surface antigen (D15) domain-containing protein</fullName>
    </recommendedName>
</protein>
<keyword evidence="3" id="KW-0732">Signal</keyword>
<accession>A0ABM8ZU18</accession>
<dbReference type="InterPro" id="IPR000184">
    <property type="entry name" value="Bac_surfAg_D15"/>
</dbReference>
<evidence type="ECO:0000256" key="2">
    <source>
        <dbReference type="ARBA" id="ARBA00023136"/>
    </source>
</evidence>
<feature type="chain" id="PRO_5045589382" description="Bacterial surface antigen (D15) domain-containing protein" evidence="3">
    <location>
        <begin position="29"/>
        <end position="392"/>
    </location>
</feature>
<evidence type="ECO:0000313" key="6">
    <source>
        <dbReference type="Proteomes" id="UP000838672"/>
    </source>
</evidence>
<comment type="subcellular location">
    <subcellularLocation>
        <location evidence="1">Membrane</location>
    </subcellularLocation>
</comment>
<organism evidence="5 6">
    <name type="scientific">Vibrio stylophorae</name>
    <dbReference type="NCBI Taxonomy" id="659351"/>
    <lineage>
        <taxon>Bacteria</taxon>
        <taxon>Pseudomonadati</taxon>
        <taxon>Pseudomonadota</taxon>
        <taxon>Gammaproteobacteria</taxon>
        <taxon>Vibrionales</taxon>
        <taxon>Vibrionaceae</taxon>
        <taxon>Vibrio</taxon>
    </lineage>
</organism>
<evidence type="ECO:0000256" key="3">
    <source>
        <dbReference type="SAM" id="SignalP"/>
    </source>
</evidence>
<keyword evidence="6" id="KW-1185">Reference proteome</keyword>
<gene>
    <name evidence="5" type="ORF">VST7929_01530</name>
</gene>
<dbReference type="EMBL" id="CAKLDI010000001">
    <property type="protein sequence ID" value="CAH0533659.1"/>
    <property type="molecule type" value="Genomic_DNA"/>
</dbReference>
<evidence type="ECO:0000259" key="4">
    <source>
        <dbReference type="Pfam" id="PF01103"/>
    </source>
</evidence>
<keyword evidence="2" id="KW-0472">Membrane</keyword>
<reference evidence="5" key="1">
    <citation type="submission" date="2021-11" db="EMBL/GenBank/DDBJ databases">
        <authorList>
            <person name="Rodrigo-Torres L."/>
            <person name="Arahal R. D."/>
            <person name="Lucena T."/>
        </authorList>
    </citation>
    <scope>NUCLEOTIDE SEQUENCE</scope>
    <source>
        <strain evidence="5">CECT 7929</strain>
    </source>
</reference>
<comment type="caution">
    <text evidence="5">The sequence shown here is derived from an EMBL/GenBank/DDBJ whole genome shotgun (WGS) entry which is preliminary data.</text>
</comment>